<sequence length="77" mass="8304">MHCKTTLPGPSFAHRIENESEQEMTSKNRMGFIGRAFAVLGAATAAAAAVEGHRRPKAQDLRTLGIDPAAFPDNRRG</sequence>
<dbReference type="OMA" id="MDPAIFN"/>
<proteinExistence type="predicted"/>
<dbReference type="AlphaFoldDB" id="A0A222K0E1"/>
<feature type="transmembrane region" description="Helical" evidence="2">
    <location>
        <begin position="32"/>
        <end position="50"/>
    </location>
</feature>
<keyword evidence="2" id="KW-0812">Transmembrane</keyword>
<evidence type="ECO:0000256" key="1">
    <source>
        <dbReference type="SAM" id="MobiDB-lite"/>
    </source>
</evidence>
<feature type="region of interest" description="Disordered" evidence="1">
    <location>
        <begin position="52"/>
        <end position="77"/>
    </location>
</feature>
<gene>
    <name evidence="3" type="ORF">GHK53_18340</name>
</gene>
<dbReference type="EMBL" id="WISR01000154">
    <property type="protein sequence ID" value="MQW34707.1"/>
    <property type="molecule type" value="Genomic_DNA"/>
</dbReference>
<evidence type="ECO:0000313" key="4">
    <source>
        <dbReference type="Proteomes" id="UP000429484"/>
    </source>
</evidence>
<reference evidence="3 4" key="1">
    <citation type="journal article" date="2013" name="Genome Biol.">
        <title>Comparative genomics of the core and accessory genomes of 48 Sinorhizobium strains comprising five genospecies.</title>
        <authorList>
            <person name="Sugawara M."/>
            <person name="Epstein B."/>
            <person name="Badgley B.D."/>
            <person name="Unno T."/>
            <person name="Xu L."/>
            <person name="Reese J."/>
            <person name="Gyaneshwar P."/>
            <person name="Denny R."/>
            <person name="Mudge J."/>
            <person name="Bharti A.K."/>
            <person name="Farmer A.D."/>
            <person name="May G.D."/>
            <person name="Woodward J.E."/>
            <person name="Medigue C."/>
            <person name="Vallenet D."/>
            <person name="Lajus A."/>
            <person name="Rouy Z."/>
            <person name="Martinez-Vaz B."/>
            <person name="Tiffin P."/>
            <person name="Young N.D."/>
            <person name="Sadowsky M.J."/>
        </authorList>
    </citation>
    <scope>NUCLEOTIDE SEQUENCE [LARGE SCALE GENOMIC DNA]</scope>
    <source>
        <strain evidence="3 4">N6B1</strain>
    </source>
</reference>
<name>A0A222K0E1_RHIML</name>
<evidence type="ECO:0000313" key="3">
    <source>
        <dbReference type="EMBL" id="MQW34707.1"/>
    </source>
</evidence>
<keyword evidence="2" id="KW-0472">Membrane</keyword>
<protein>
    <submittedName>
        <fullName evidence="3">Uncharacterized protein</fullName>
    </submittedName>
</protein>
<keyword evidence="2" id="KW-1133">Transmembrane helix</keyword>
<comment type="caution">
    <text evidence="3">The sequence shown here is derived from an EMBL/GenBank/DDBJ whole genome shotgun (WGS) entry which is preliminary data.</text>
</comment>
<dbReference type="Proteomes" id="UP000429484">
    <property type="component" value="Unassembled WGS sequence"/>
</dbReference>
<organism evidence="3 4">
    <name type="scientific">Rhizobium meliloti</name>
    <name type="common">Ensifer meliloti</name>
    <name type="synonym">Sinorhizobium meliloti</name>
    <dbReference type="NCBI Taxonomy" id="382"/>
    <lineage>
        <taxon>Bacteria</taxon>
        <taxon>Pseudomonadati</taxon>
        <taxon>Pseudomonadota</taxon>
        <taxon>Alphaproteobacteria</taxon>
        <taxon>Hyphomicrobiales</taxon>
        <taxon>Rhizobiaceae</taxon>
        <taxon>Sinorhizobium/Ensifer group</taxon>
        <taxon>Sinorhizobium</taxon>
    </lineage>
</organism>
<accession>A0A222K0E1</accession>
<evidence type="ECO:0000256" key="2">
    <source>
        <dbReference type="SAM" id="Phobius"/>
    </source>
</evidence>
<feature type="region of interest" description="Disordered" evidence="1">
    <location>
        <begin position="1"/>
        <end position="24"/>
    </location>
</feature>